<proteinExistence type="predicted"/>
<comment type="caution">
    <text evidence="2">The sequence shown here is derived from an EMBL/GenBank/DDBJ whole genome shotgun (WGS) entry which is preliminary data.</text>
</comment>
<dbReference type="InterPro" id="IPR025874">
    <property type="entry name" value="DZR"/>
</dbReference>
<evidence type="ECO:0000313" key="2">
    <source>
        <dbReference type="EMBL" id="MBE6510033.1"/>
    </source>
</evidence>
<sequence length="300" mass="34533">MEFWNYCPDCGKRLCYDEEFCSSCGMKTSFKNGDDNHIFTPPIHNIGFFNFPIDFSPYINTKADFEYDICSCGYLNKIDNEFCHHCGVKRIEKGISRFVRNHVKPRWNIEDFVNDEIICECGAVNSQDSEYCEMCGRKLHEDKKTDDTFLNYNLEYDDPIFCSCGKENDQNSLFCENCGLPLDRIENVNGMKKLCVCSVLNDLTADFCLNCGNDLNEEVTEIICVCGTRNPLNKEFCSSCNRPLNHQRTLKTKIVCSCGKILDFNSDFCPYCGKDIKRAITRKKVFSDTVNSVKKFWNGI</sequence>
<gene>
    <name evidence="2" type="ORF">E7Z74_02000</name>
</gene>
<feature type="domain" description="DZANK-type" evidence="1">
    <location>
        <begin position="226"/>
        <end position="273"/>
    </location>
</feature>
<protein>
    <submittedName>
        <fullName evidence="2">Zinc ribbon domain-containing protein</fullName>
    </submittedName>
</protein>
<organism evidence="2 3">
    <name type="scientific">Methanobrevibacter millerae</name>
    <dbReference type="NCBI Taxonomy" id="230361"/>
    <lineage>
        <taxon>Archaea</taxon>
        <taxon>Methanobacteriati</taxon>
        <taxon>Methanobacteriota</taxon>
        <taxon>Methanomada group</taxon>
        <taxon>Methanobacteria</taxon>
        <taxon>Methanobacteriales</taxon>
        <taxon>Methanobacteriaceae</taxon>
        <taxon>Methanobrevibacter</taxon>
    </lineage>
</organism>
<dbReference type="EMBL" id="SUTF01000002">
    <property type="protein sequence ID" value="MBE6510033.1"/>
    <property type="molecule type" value="Genomic_DNA"/>
</dbReference>
<dbReference type="Pfam" id="PF12773">
    <property type="entry name" value="DZR"/>
    <property type="match status" value="1"/>
</dbReference>
<evidence type="ECO:0000313" key="3">
    <source>
        <dbReference type="Proteomes" id="UP000713479"/>
    </source>
</evidence>
<accession>A0A8T3VFJ9</accession>
<reference evidence="2" key="1">
    <citation type="submission" date="2019-04" db="EMBL/GenBank/DDBJ databases">
        <title>Evolution of Biomass-Degrading Anaerobic Consortia Revealed by Metagenomics.</title>
        <authorList>
            <person name="Peng X."/>
        </authorList>
    </citation>
    <scope>NUCLEOTIDE SEQUENCE</scope>
    <source>
        <strain evidence="2">SIG13</strain>
    </source>
</reference>
<dbReference type="Proteomes" id="UP000713479">
    <property type="component" value="Unassembled WGS sequence"/>
</dbReference>
<name>A0A8T3VFJ9_9EURY</name>
<dbReference type="AlphaFoldDB" id="A0A8T3VFJ9"/>
<evidence type="ECO:0000259" key="1">
    <source>
        <dbReference type="Pfam" id="PF12773"/>
    </source>
</evidence>